<reference evidence="12 13" key="1">
    <citation type="submission" date="2016-02" db="EMBL/GenBank/DDBJ databases">
        <title>Species-wide whole genome sequencing reveals diversity, host range in Lonsdalea quercina.</title>
        <authorList>
            <person name="Li Y."/>
        </authorList>
    </citation>
    <scope>NUCLEOTIDE SEQUENCE [LARGE SCALE GENOMIC DNA]</scope>
    <source>
        <strain evidence="12 13">CFCC 12721</strain>
    </source>
</reference>
<keyword evidence="3" id="KW-0500">Molybdenum</keyword>
<evidence type="ECO:0000256" key="6">
    <source>
        <dbReference type="ARBA" id="ARBA00022827"/>
    </source>
</evidence>
<dbReference type="InterPro" id="IPR016169">
    <property type="entry name" value="FAD-bd_PCMH_sub2"/>
</dbReference>
<keyword evidence="9" id="KW-0411">Iron-sulfur</keyword>
<comment type="cofactor">
    <cofactor evidence="10">
        <name>[2Fe-2S] cluster</name>
        <dbReference type="ChEBI" id="CHEBI:190135"/>
    </cofactor>
</comment>
<dbReference type="Gene3D" id="3.30.365.10">
    <property type="entry name" value="Aldehyde oxidase/xanthine dehydrogenase, molybdopterin binding domain"/>
    <property type="match status" value="4"/>
</dbReference>
<comment type="caution">
    <text evidence="12">The sequence shown here is derived from an EMBL/GenBank/DDBJ whole genome shotgun (WGS) entry which is preliminary data.</text>
</comment>
<dbReference type="Gene3D" id="3.30.465.10">
    <property type="match status" value="1"/>
</dbReference>
<evidence type="ECO:0000256" key="1">
    <source>
        <dbReference type="ARBA" id="ARBA00001924"/>
    </source>
</evidence>
<keyword evidence="7" id="KW-0560">Oxidoreductase</keyword>
<dbReference type="Gene3D" id="3.30.43.10">
    <property type="entry name" value="Uridine Diphospho-n-acetylenolpyruvylglucosamine Reductase, domain 2"/>
    <property type="match status" value="1"/>
</dbReference>
<dbReference type="Gene3D" id="3.30.390.50">
    <property type="entry name" value="CO dehydrogenase flavoprotein, C-terminal domain"/>
    <property type="match status" value="1"/>
</dbReference>
<dbReference type="InterPro" id="IPR036856">
    <property type="entry name" value="Ald_Oxase/Xan_DH_a/b_sf"/>
</dbReference>
<dbReference type="EMBL" id="LUSW01000016">
    <property type="protein sequence ID" value="RAT34428.1"/>
    <property type="molecule type" value="Genomic_DNA"/>
</dbReference>
<dbReference type="Pfam" id="PF02738">
    <property type="entry name" value="MoCoBD_1"/>
    <property type="match status" value="1"/>
</dbReference>
<evidence type="ECO:0000313" key="12">
    <source>
        <dbReference type="EMBL" id="RAT34428.1"/>
    </source>
</evidence>
<dbReference type="InterPro" id="IPR000674">
    <property type="entry name" value="Ald_Oxase/Xan_DH_a/b"/>
</dbReference>
<evidence type="ECO:0000313" key="13">
    <source>
        <dbReference type="Proteomes" id="UP000250186"/>
    </source>
</evidence>
<dbReference type="InterPro" id="IPR036683">
    <property type="entry name" value="CO_DH_flav_C_dom_sf"/>
</dbReference>
<dbReference type="SUPFAM" id="SSF56176">
    <property type="entry name" value="FAD-binding/transporter-associated domain-like"/>
    <property type="match status" value="1"/>
</dbReference>
<comment type="cofactor">
    <cofactor evidence="1">
        <name>Mo-molybdopterin</name>
        <dbReference type="ChEBI" id="CHEBI:71302"/>
    </cofactor>
</comment>
<evidence type="ECO:0000256" key="5">
    <source>
        <dbReference type="ARBA" id="ARBA00022723"/>
    </source>
</evidence>
<evidence type="ECO:0000259" key="11">
    <source>
        <dbReference type="PROSITE" id="PS51387"/>
    </source>
</evidence>
<dbReference type="InterPro" id="IPR005107">
    <property type="entry name" value="CO_DH_flav_C"/>
</dbReference>
<proteinExistence type="inferred from homology"/>
<comment type="similarity">
    <text evidence="2">Belongs to the xanthine dehydrogenase family.</text>
</comment>
<dbReference type="SUPFAM" id="SSF56003">
    <property type="entry name" value="Molybdenum cofactor-binding domain"/>
    <property type="match status" value="1"/>
</dbReference>
<sequence length="1076" mass="115805">MTEVKNRPDRRVIGREAPRVDGLGKVKGSAVYGDDIVMKDMLYGVCRYADIAAGRVEAVDLDAALAVPGVVKIATWRDVPGESHIGVVMADYPPLVKDNIAFRGDVIAAIAAETYEAACLAADKIRVRYTPYAPITRVEEALKPDARPIHPGSAGNVINRHHTIKGDIEAGFAAASHIFEREYEVGYQEHAYIEPESIIAWIDDNEQIMTLSGSVQNAHRVRGFVAKYLGLPQSRVNVKRAVLGGSFGGKDDIIDHLACRAALLSHLTGRPVKFTYNREQSMRESYKRHPYKMKYKIGLDDEARIQAIKIDVLADGGSYAGQTPFVTWRSAVQAAGPYRIPNVRVEVTGVYTNNNYTSAFRGFGAPQVILANESLMDEVAAALGLSPLELRRRNILQQGDTSMAGQVFSEHTVSAGEVLSKAADDIDFSEKRERYRRLNAEGGPIKYGIGLALSHRGCSLGAEGLDASSALIQINADGSVNISTAVSENGQGLQTVMSMIAAEAFGLPLSWIMFTDPATAMIADGGSTVASRGTLMGGQAVLNAADKLKQRMAAAIGVSLGASGVDELIWRDGKVFNRADPRRGMDFRQAVTLTKAAGANLSAYGWHVAPSIHWDEEKGCGSPYFTWVYGCQAAEVAVDTRTGKITLLAVTAVHDVGAVINRVGFEGQVYGGVVQGMIGYGMLEDLNVENGEVKSENFDTYLLPTIRDIPNINVIAVENPDKAGPYGAKVIGEPVLELGGAALNNAVSFALGRWNRTLPLTLEQVRLGYNLKKPARQSEVQGHDGAQKQVLRLNTLQVSRPSSMGQALALLAQEGAQALAGGTDVLVQARQKTTPTRLVDISGLRELRGITEEGEGVSIGAGTCFTDLTSDARLMRDYPLLVTACRTIGSLQLRNRATVGGNIVNAAPCADSVPPLMIYRAEVELRSAAASRRVPLDAFITGGYRTQLRAGELVTRIILPPPPTGELRPSYLQLGRRAAVNITRQSLTALFRLEAGGHIELCRLVDGAVFGKPQRLTAVEQALVGHAPTPAVIDRAAAALETMMTQAIGGRWSAPYKIPVYLDMFRQVMTELAAQE</sequence>
<dbReference type="InterPro" id="IPR036318">
    <property type="entry name" value="FAD-bd_PCMH-like_sf"/>
</dbReference>
<dbReference type="Pfam" id="PF03450">
    <property type="entry name" value="CO_deh_flav_C"/>
    <property type="match status" value="1"/>
</dbReference>
<keyword evidence="6" id="KW-0274">FAD</keyword>
<keyword evidence="4" id="KW-0001">2Fe-2S</keyword>
<dbReference type="InterPro" id="IPR016167">
    <property type="entry name" value="FAD-bd_PCMH_sub1"/>
</dbReference>
<dbReference type="InterPro" id="IPR046867">
    <property type="entry name" value="AldOxase/xan_DH_MoCoBD2"/>
</dbReference>
<evidence type="ECO:0000256" key="8">
    <source>
        <dbReference type="ARBA" id="ARBA00023004"/>
    </source>
</evidence>
<dbReference type="SUPFAM" id="SSF55447">
    <property type="entry name" value="CO dehydrogenase flavoprotein C-terminal domain-like"/>
    <property type="match status" value="1"/>
</dbReference>
<dbReference type="InterPro" id="IPR002346">
    <property type="entry name" value="Mopterin_DH_FAD-bd"/>
</dbReference>
<organism evidence="12 13">
    <name type="scientific">Lonsdalea populi</name>
    <dbReference type="NCBI Taxonomy" id="1172565"/>
    <lineage>
        <taxon>Bacteria</taxon>
        <taxon>Pseudomonadati</taxon>
        <taxon>Pseudomonadota</taxon>
        <taxon>Gammaproteobacteria</taxon>
        <taxon>Enterobacterales</taxon>
        <taxon>Pectobacteriaceae</taxon>
        <taxon>Lonsdalea</taxon>
    </lineage>
</organism>
<evidence type="ECO:0000256" key="10">
    <source>
        <dbReference type="ARBA" id="ARBA00034078"/>
    </source>
</evidence>
<evidence type="ECO:0000256" key="7">
    <source>
        <dbReference type="ARBA" id="ARBA00023002"/>
    </source>
</evidence>
<feature type="domain" description="FAD-binding PCMH-type" evidence="11">
    <location>
        <begin position="791"/>
        <end position="964"/>
    </location>
</feature>
<dbReference type="InterPro" id="IPR016166">
    <property type="entry name" value="FAD-bd_PCMH"/>
</dbReference>
<keyword evidence="8" id="KW-0408">Iron</keyword>
<dbReference type="PANTHER" id="PTHR11908">
    <property type="entry name" value="XANTHINE DEHYDROGENASE"/>
    <property type="match status" value="1"/>
</dbReference>
<dbReference type="PROSITE" id="PS51387">
    <property type="entry name" value="FAD_PCMH"/>
    <property type="match status" value="1"/>
</dbReference>
<dbReference type="InterPro" id="IPR016208">
    <property type="entry name" value="Ald_Oxase/xanthine_DH-like"/>
</dbReference>
<evidence type="ECO:0000256" key="4">
    <source>
        <dbReference type="ARBA" id="ARBA00022714"/>
    </source>
</evidence>
<dbReference type="InterPro" id="IPR008274">
    <property type="entry name" value="AldOxase/xan_DH_MoCoBD1"/>
</dbReference>
<keyword evidence="6" id="KW-0285">Flavoprotein</keyword>
<dbReference type="Pfam" id="PF00941">
    <property type="entry name" value="FAD_binding_5"/>
    <property type="match status" value="1"/>
</dbReference>
<dbReference type="SUPFAM" id="SSF54665">
    <property type="entry name" value="CO dehydrogenase molybdoprotein N-domain-like"/>
    <property type="match status" value="1"/>
</dbReference>
<protein>
    <submittedName>
        <fullName evidence="12">Aldehyde oxidase</fullName>
    </submittedName>
</protein>
<keyword evidence="5" id="KW-0479">Metal-binding</keyword>
<name>A0ABX9EPM4_9GAMM</name>
<dbReference type="RefSeq" id="WP_112092131.1">
    <property type="nucleotide sequence ID" value="NZ_LUSR01000010.1"/>
</dbReference>
<dbReference type="Pfam" id="PF20256">
    <property type="entry name" value="MoCoBD_2"/>
    <property type="match status" value="1"/>
</dbReference>
<evidence type="ECO:0000256" key="9">
    <source>
        <dbReference type="ARBA" id="ARBA00023014"/>
    </source>
</evidence>
<dbReference type="PANTHER" id="PTHR11908:SF132">
    <property type="entry name" value="ALDEHYDE OXIDASE 1-RELATED"/>
    <property type="match status" value="1"/>
</dbReference>
<keyword evidence="13" id="KW-1185">Reference proteome</keyword>
<gene>
    <name evidence="12" type="ORF">AU492_08465</name>
</gene>
<evidence type="ECO:0000256" key="2">
    <source>
        <dbReference type="ARBA" id="ARBA00006849"/>
    </source>
</evidence>
<evidence type="ECO:0000256" key="3">
    <source>
        <dbReference type="ARBA" id="ARBA00022505"/>
    </source>
</evidence>
<dbReference type="Proteomes" id="UP000250186">
    <property type="component" value="Unassembled WGS sequence"/>
</dbReference>
<dbReference type="Pfam" id="PF01315">
    <property type="entry name" value="Ald_Xan_dh_C"/>
    <property type="match status" value="1"/>
</dbReference>
<dbReference type="InterPro" id="IPR037165">
    <property type="entry name" value="AldOxase/xan_DH_Mopterin-bd_sf"/>
</dbReference>
<dbReference type="Gene3D" id="3.90.1170.50">
    <property type="entry name" value="Aldehyde oxidase/xanthine dehydrogenase, a/b hammerhead"/>
    <property type="match status" value="1"/>
</dbReference>
<dbReference type="SMART" id="SM01092">
    <property type="entry name" value="CO_deh_flav_C"/>
    <property type="match status" value="1"/>
</dbReference>
<accession>A0ABX9EPM4</accession>
<dbReference type="SMART" id="SM01008">
    <property type="entry name" value="Ald_Xan_dh_C"/>
    <property type="match status" value="1"/>
</dbReference>